<accession>G4ZS09</accession>
<dbReference type="KEGG" id="psoj:PHYSODRAFT_510733"/>
<protein>
    <recommendedName>
        <fullName evidence="4">BED-type domain-containing protein</fullName>
    </recommendedName>
</protein>
<proteinExistence type="predicted"/>
<dbReference type="InterPro" id="IPR012337">
    <property type="entry name" value="RNaseH-like_sf"/>
</dbReference>
<evidence type="ECO:0000313" key="3">
    <source>
        <dbReference type="Proteomes" id="UP000002640"/>
    </source>
</evidence>
<sequence length="273" mass="30470">MSLIKFSSKSICTYFFKVVVDETSQPTDYFRCQCGTVRKQARGTGYSNLLNHVRKEHPDYATTMAASAHSGALTSFVDSKSQTVYNWLDLMVECNLPFSFPENVTVRKYMAIPSICTETFLKYMRLVCGEVEKDVAEALPAKFGIVFDGCTFKSEQYVGVFPHDNRAETVLLAMAPIVDDEVEDHTAESHVAFLSTVLGFFNRTTNDIIYVVGDNCSTNGKVSTLLGVPLVGCASHRLNLAVTAFMGKHEKELEKLQMLMRKLRTLNAAARLR</sequence>
<dbReference type="InParanoid" id="G4ZS09"/>
<dbReference type="AlphaFoldDB" id="G4ZS09"/>
<dbReference type="RefSeq" id="XP_009531617.1">
    <property type="nucleotide sequence ID" value="XM_009533322.1"/>
</dbReference>
<dbReference type="OMA" id="MAIPSIC"/>
<keyword evidence="3" id="KW-1185">Reference proteome</keyword>
<dbReference type="GeneID" id="20659153"/>
<dbReference type="Proteomes" id="UP000002640">
    <property type="component" value="Unassembled WGS sequence"/>
</dbReference>
<name>G4ZS09_PHYSP</name>
<evidence type="ECO:0000256" key="1">
    <source>
        <dbReference type="SAM" id="Coils"/>
    </source>
</evidence>
<organism evidence="2 3">
    <name type="scientific">Phytophthora sojae (strain P6497)</name>
    <name type="common">Soybean stem and root rot agent</name>
    <name type="synonym">Phytophthora megasperma f. sp. glycines</name>
    <dbReference type="NCBI Taxonomy" id="1094619"/>
    <lineage>
        <taxon>Eukaryota</taxon>
        <taxon>Sar</taxon>
        <taxon>Stramenopiles</taxon>
        <taxon>Oomycota</taxon>
        <taxon>Peronosporomycetes</taxon>
        <taxon>Peronosporales</taxon>
        <taxon>Peronosporaceae</taxon>
        <taxon>Phytophthora</taxon>
    </lineage>
</organism>
<evidence type="ECO:0000313" key="2">
    <source>
        <dbReference type="EMBL" id="EGZ14188.1"/>
    </source>
</evidence>
<evidence type="ECO:0008006" key="4">
    <source>
        <dbReference type="Google" id="ProtNLM"/>
    </source>
</evidence>
<dbReference type="PANTHER" id="PTHR40866:SF1">
    <property type="entry name" value="BED-TYPE DOMAIN-CONTAINING PROTEIN"/>
    <property type="match status" value="1"/>
</dbReference>
<dbReference type="SUPFAM" id="SSF53098">
    <property type="entry name" value="Ribonuclease H-like"/>
    <property type="match status" value="1"/>
</dbReference>
<dbReference type="EMBL" id="JH159156">
    <property type="protein sequence ID" value="EGZ14188.1"/>
    <property type="molecule type" value="Genomic_DNA"/>
</dbReference>
<dbReference type="PANTHER" id="PTHR40866">
    <property type="entry name" value="BED-TYPE DOMAIN-CONTAINING PROTEIN"/>
    <property type="match status" value="1"/>
</dbReference>
<gene>
    <name evidence="2" type="ORF">PHYSODRAFT_510733</name>
</gene>
<keyword evidence="1" id="KW-0175">Coiled coil</keyword>
<reference evidence="2 3" key="1">
    <citation type="journal article" date="2006" name="Science">
        <title>Phytophthora genome sequences uncover evolutionary origins and mechanisms of pathogenesis.</title>
        <authorList>
            <person name="Tyler B.M."/>
            <person name="Tripathy S."/>
            <person name="Zhang X."/>
            <person name="Dehal P."/>
            <person name="Jiang R.H."/>
            <person name="Aerts A."/>
            <person name="Arredondo F.D."/>
            <person name="Baxter L."/>
            <person name="Bensasson D."/>
            <person name="Beynon J.L."/>
            <person name="Chapman J."/>
            <person name="Damasceno C.M."/>
            <person name="Dorrance A.E."/>
            <person name="Dou D."/>
            <person name="Dickerman A.W."/>
            <person name="Dubchak I.L."/>
            <person name="Garbelotto M."/>
            <person name="Gijzen M."/>
            <person name="Gordon S.G."/>
            <person name="Govers F."/>
            <person name="Grunwald N.J."/>
            <person name="Huang W."/>
            <person name="Ivors K.L."/>
            <person name="Jones R.W."/>
            <person name="Kamoun S."/>
            <person name="Krampis K."/>
            <person name="Lamour K.H."/>
            <person name="Lee M.K."/>
            <person name="McDonald W.H."/>
            <person name="Medina M."/>
            <person name="Meijer H.J."/>
            <person name="Nordberg E.K."/>
            <person name="Maclean D.J."/>
            <person name="Ospina-Giraldo M.D."/>
            <person name="Morris P.F."/>
            <person name="Phuntumart V."/>
            <person name="Putnam N.H."/>
            <person name="Rash S."/>
            <person name="Rose J.K."/>
            <person name="Sakihama Y."/>
            <person name="Salamov A.A."/>
            <person name="Savidor A."/>
            <person name="Scheuring C.F."/>
            <person name="Smith B.M."/>
            <person name="Sobral B.W."/>
            <person name="Terry A."/>
            <person name="Torto-Alalibo T.A."/>
            <person name="Win J."/>
            <person name="Xu Z."/>
            <person name="Zhang H."/>
            <person name="Grigoriev I.V."/>
            <person name="Rokhsar D.S."/>
            <person name="Boore J.L."/>
        </authorList>
    </citation>
    <scope>NUCLEOTIDE SEQUENCE [LARGE SCALE GENOMIC DNA]</scope>
    <source>
        <strain evidence="2 3">P6497</strain>
    </source>
</reference>
<feature type="coiled-coil region" evidence="1">
    <location>
        <begin position="246"/>
        <end position="273"/>
    </location>
</feature>